<evidence type="ECO:0000313" key="1">
    <source>
        <dbReference type="EMBL" id="QPJ66128.1"/>
    </source>
</evidence>
<dbReference type="KEGG" id="nva:G3M78_12280"/>
<dbReference type="AlphaFoldDB" id="A0A7T0C450"/>
<dbReference type="EMBL" id="CP048620">
    <property type="protein sequence ID" value="QPJ66128.1"/>
    <property type="molecule type" value="Genomic_DNA"/>
</dbReference>
<reference evidence="2" key="1">
    <citation type="submission" date="2020-02" db="EMBL/GenBank/DDBJ databases">
        <title>Genomic and physiological characterization of two novel Nitrospinaceae genera.</title>
        <authorList>
            <person name="Mueller A.J."/>
            <person name="Jung M.-Y."/>
            <person name="Strachan C.R."/>
            <person name="Herbold C.W."/>
            <person name="Kirkegaard R.H."/>
            <person name="Daims H."/>
        </authorList>
    </citation>
    <scope>NUCLEOTIDE SEQUENCE [LARGE SCALE GENOMIC DNA]</scope>
</reference>
<accession>A0A7T0C450</accession>
<dbReference type="Proteomes" id="UP000594464">
    <property type="component" value="Chromosome"/>
</dbReference>
<organism evidence="1 2">
    <name type="scientific">Candidatus Nitrohelix vancouverensis</name>
    <dbReference type="NCBI Taxonomy" id="2705534"/>
    <lineage>
        <taxon>Bacteria</taxon>
        <taxon>Pseudomonadati</taxon>
        <taxon>Nitrospinota/Tectimicrobiota group</taxon>
        <taxon>Nitrospinota</taxon>
        <taxon>Nitrospinia</taxon>
        <taxon>Nitrospinales</taxon>
        <taxon>Nitrospinaceae</taxon>
        <taxon>Candidatus Nitrohelix</taxon>
    </lineage>
</organism>
<gene>
    <name evidence="1" type="ORF">G3M78_12280</name>
</gene>
<sequence length="75" mass="8881">MYIEKDDQYAVECQLKIAPDCIKTGEFCETNEDAVEWVEEECWIYSGEGWICTQCNLQIFQNIGDLKRRQRLPKD</sequence>
<proteinExistence type="predicted"/>
<protein>
    <submittedName>
        <fullName evidence="1">Uncharacterized protein</fullName>
    </submittedName>
</protein>
<name>A0A7T0C450_9BACT</name>
<evidence type="ECO:0000313" key="2">
    <source>
        <dbReference type="Proteomes" id="UP000594464"/>
    </source>
</evidence>